<organism evidence="2 3">
    <name type="scientific">Phenylobacterium terrae</name>
    <dbReference type="NCBI Taxonomy" id="2665495"/>
    <lineage>
        <taxon>Bacteria</taxon>
        <taxon>Pseudomonadati</taxon>
        <taxon>Pseudomonadota</taxon>
        <taxon>Alphaproteobacteria</taxon>
        <taxon>Caulobacterales</taxon>
        <taxon>Caulobacteraceae</taxon>
        <taxon>Phenylobacterium</taxon>
    </lineage>
</organism>
<proteinExistence type="predicted"/>
<dbReference type="InterPro" id="IPR003779">
    <property type="entry name" value="CMD-like"/>
</dbReference>
<dbReference type="Proteomes" id="UP001597237">
    <property type="component" value="Unassembled WGS sequence"/>
</dbReference>
<name>A0ABW4N615_9CAUL</name>
<evidence type="ECO:0000259" key="1">
    <source>
        <dbReference type="Pfam" id="PF02627"/>
    </source>
</evidence>
<dbReference type="SUPFAM" id="SSF69118">
    <property type="entry name" value="AhpD-like"/>
    <property type="match status" value="1"/>
</dbReference>
<feature type="domain" description="Carboxymuconolactone decarboxylase-like" evidence="1">
    <location>
        <begin position="42"/>
        <end position="101"/>
    </location>
</feature>
<dbReference type="Pfam" id="PF02627">
    <property type="entry name" value="CMD"/>
    <property type="match status" value="1"/>
</dbReference>
<dbReference type="InterPro" id="IPR029032">
    <property type="entry name" value="AhpD-like"/>
</dbReference>
<gene>
    <name evidence="2" type="ORF">ACFSC0_19460</name>
</gene>
<dbReference type="RefSeq" id="WP_377281622.1">
    <property type="nucleotide sequence ID" value="NZ_JBHRSI010000004.1"/>
</dbReference>
<sequence length="174" mass="19535">MARVRYLDRDEIAPEVQALLGHRPPLNLYRALPHSPPSAVGFLTLGSALRRESELSPKLRELVTLRVGVISKAAYEVTQHRRVARSVGMTAEEIAAATREGPEDCLTEFERLTLRFTEAVVHEVKAPELLYRAVAAELSERQMVELLMLIGFYMLVCRFLENAEVDLEDPPIPG</sequence>
<dbReference type="PANTHER" id="PTHR34846:SF11">
    <property type="entry name" value="4-CARBOXYMUCONOLACTONE DECARBOXYLASE FAMILY PROTEIN (AFU_ORTHOLOGUE AFUA_6G11590)"/>
    <property type="match status" value="1"/>
</dbReference>
<keyword evidence="3" id="KW-1185">Reference proteome</keyword>
<dbReference type="Gene3D" id="1.20.1290.10">
    <property type="entry name" value="AhpD-like"/>
    <property type="match status" value="1"/>
</dbReference>
<comment type="caution">
    <text evidence="2">The sequence shown here is derived from an EMBL/GenBank/DDBJ whole genome shotgun (WGS) entry which is preliminary data.</text>
</comment>
<accession>A0ABW4N615</accession>
<protein>
    <submittedName>
        <fullName evidence="2">Carboxymuconolactone decarboxylase family protein</fullName>
    </submittedName>
</protein>
<reference evidence="3" key="1">
    <citation type="journal article" date="2019" name="Int. J. Syst. Evol. Microbiol.">
        <title>The Global Catalogue of Microorganisms (GCM) 10K type strain sequencing project: providing services to taxonomists for standard genome sequencing and annotation.</title>
        <authorList>
            <consortium name="The Broad Institute Genomics Platform"/>
            <consortium name="The Broad Institute Genome Sequencing Center for Infectious Disease"/>
            <person name="Wu L."/>
            <person name="Ma J."/>
        </authorList>
    </citation>
    <scope>NUCLEOTIDE SEQUENCE [LARGE SCALE GENOMIC DNA]</scope>
    <source>
        <strain evidence="3">DFY28</strain>
    </source>
</reference>
<dbReference type="EMBL" id="JBHUEY010000012">
    <property type="protein sequence ID" value="MFD1785582.1"/>
    <property type="molecule type" value="Genomic_DNA"/>
</dbReference>
<evidence type="ECO:0000313" key="2">
    <source>
        <dbReference type="EMBL" id="MFD1785582.1"/>
    </source>
</evidence>
<evidence type="ECO:0000313" key="3">
    <source>
        <dbReference type="Proteomes" id="UP001597237"/>
    </source>
</evidence>
<dbReference type="PANTHER" id="PTHR34846">
    <property type="entry name" value="4-CARBOXYMUCONOLACTONE DECARBOXYLASE FAMILY PROTEIN (AFU_ORTHOLOGUE AFUA_6G11590)"/>
    <property type="match status" value="1"/>
</dbReference>